<evidence type="ECO:0000313" key="2">
    <source>
        <dbReference type="EMBL" id="KEK15517.1"/>
    </source>
</evidence>
<dbReference type="AlphaFoldDB" id="A0A073K1T0"/>
<protein>
    <submittedName>
        <fullName evidence="2">Polyhydroxyalkanoate synthase</fullName>
    </submittedName>
</protein>
<dbReference type="Proteomes" id="UP000027731">
    <property type="component" value="Unassembled WGS sequence"/>
</dbReference>
<accession>A0A073K1T0</accession>
<evidence type="ECO:0000313" key="5">
    <source>
        <dbReference type="Proteomes" id="UP000095141"/>
    </source>
</evidence>
<dbReference type="RefSeq" id="WP_035168823.1">
    <property type="nucleotide sequence ID" value="NZ_CP128363.1"/>
</dbReference>
<evidence type="ECO:0000259" key="1">
    <source>
        <dbReference type="Pfam" id="PF14393"/>
    </source>
</evidence>
<name>A0A073K1T0_LIMRT</name>
<evidence type="ECO:0000313" key="3">
    <source>
        <dbReference type="EMBL" id="OCX49157.1"/>
    </source>
</evidence>
<dbReference type="EMBL" id="JOSX01000013">
    <property type="protein sequence ID" value="KEK15517.1"/>
    <property type="molecule type" value="Genomic_DNA"/>
</dbReference>
<feature type="domain" description="DUF4422" evidence="1">
    <location>
        <begin position="3"/>
        <end position="226"/>
    </location>
</feature>
<organism evidence="2 4">
    <name type="scientific">Limosilactobacillus reuteri</name>
    <name type="common">Lactobacillus reuteri</name>
    <dbReference type="NCBI Taxonomy" id="1598"/>
    <lineage>
        <taxon>Bacteria</taxon>
        <taxon>Bacillati</taxon>
        <taxon>Bacillota</taxon>
        <taxon>Bacilli</taxon>
        <taxon>Lactobacillales</taxon>
        <taxon>Lactobacillaceae</taxon>
        <taxon>Limosilactobacillus</taxon>
    </lineage>
</organism>
<dbReference type="Pfam" id="PF14393">
    <property type="entry name" value="DUF4422"/>
    <property type="match status" value="1"/>
</dbReference>
<proteinExistence type="predicted"/>
<dbReference type="PATRIC" id="fig|1598.90.peg.831"/>
<sequence length="258" mass="30935">MSMYVITHKKFNYPISQGYVPLLVGANKNENPNNYETDNAGENISNKNPNYSELTGLYWLWKNNHDKNIGISHYRRYFSKCSTNNTLYYRTVILGSPIPITTKRLDEYLKTYDWIIPTPEIVEEGSMEKHFIHCHHKQDLIITKEVVQEMYPEYIDSFEKFMHGNKASFFNMFYTTKQQMDNYCEWLFKILFEVEKRVDISNYDAYQKRLFGFLSERLFNIWLEYNQPNIKYLATFNTDLVSRLWAVKQVKHKVLGWN</sequence>
<dbReference type="EMBL" id="MCNS01000004">
    <property type="protein sequence ID" value="OCX49157.1"/>
    <property type="molecule type" value="Genomic_DNA"/>
</dbReference>
<reference evidence="2 4" key="1">
    <citation type="submission" date="2014-06" db="EMBL/GenBank/DDBJ databases">
        <title>Genetic determinant of reutericyclin biosynthesis of Lactobacillus reuteri.</title>
        <authorList>
            <person name="Lin X."/>
            <person name="Duar R."/>
            <person name="Walter J."/>
            <person name="Gaenzle M."/>
        </authorList>
    </citation>
    <scope>NUCLEOTIDE SEQUENCE [LARGE SCALE GENOMIC DNA]</scope>
    <source>
        <strain evidence="2 4">LTH2584</strain>
    </source>
</reference>
<comment type="caution">
    <text evidence="2">The sequence shown here is derived from an EMBL/GenBank/DDBJ whole genome shotgun (WGS) entry which is preliminary data.</text>
</comment>
<evidence type="ECO:0000313" key="4">
    <source>
        <dbReference type="Proteomes" id="UP000027731"/>
    </source>
</evidence>
<dbReference type="InterPro" id="IPR025536">
    <property type="entry name" value="DUF4422"/>
</dbReference>
<reference evidence="3 5" key="2">
    <citation type="submission" date="2016-08" db="EMBL/GenBank/DDBJ databases">
        <title>Probiotic bacterium isolated from chicken gut.</title>
        <authorList>
            <person name="Levy J.L."/>
            <person name="Hassan H.M."/>
            <person name="Mendoza M.A."/>
        </authorList>
    </citation>
    <scope>NUCLEOTIDE SEQUENCE [LARGE SCALE GENOMIC DNA]</scope>
    <source>
        <strain evidence="3 5">P43</strain>
    </source>
</reference>
<dbReference type="Proteomes" id="UP000095141">
    <property type="component" value="Unassembled WGS sequence"/>
</dbReference>
<gene>
    <name evidence="3" type="ORF">BFD03_02735</name>
    <name evidence="2" type="ORF">LR3_07010</name>
</gene>